<sequence length="423" mass="46918">MKARKSIQIVIVGAGMGGLGAAIALRRAGHKVIVLEQAAEFGEIGAGVQVPPNASRELMRWGLEAQMNAVCSQPDKINYRSWETGKPHGHTDLYNVRDRFGAPYWQVFRPAYHKILLQAALRSGAELRKGCEIIDYIPEDGVVALADGTKIQGDLVIAADGVKSIARKAMGIDTEPNETGDTCFRVVIPAEKLLADPDLAELSTRPGFEQWLGPDHHIIGYNMSKEKYFNLLMVIPDDRKMVGYKAPASAAEVKKAYTGWNPTVQKLLACLPEDVERWRLIDLPPIKEWIHPCNKLLLLGDSVHATLPYLAQGAAMAIEDGAALGAILSHLNTIEELPELLQVYHRTRLNRTHTIQRGSWTNRFFIHMSNGPMLDMRNKIMALGDYNGSPNLMGNTLFTDWMYGYDAVEAAEKEWAKTHKASL</sequence>
<dbReference type="SUPFAM" id="SSF51905">
    <property type="entry name" value="FAD/NAD(P)-binding domain"/>
    <property type="match status" value="1"/>
</dbReference>
<dbReference type="SUPFAM" id="SSF54373">
    <property type="entry name" value="FAD-linked reductases, C-terminal domain"/>
    <property type="match status" value="1"/>
</dbReference>
<dbReference type="PRINTS" id="PR00420">
    <property type="entry name" value="RNGMNOXGNASE"/>
</dbReference>
<evidence type="ECO:0000256" key="4">
    <source>
        <dbReference type="ARBA" id="ARBA00023002"/>
    </source>
</evidence>
<dbReference type="Proteomes" id="UP000664132">
    <property type="component" value="Unassembled WGS sequence"/>
</dbReference>
<keyword evidence="6" id="KW-1133">Transmembrane helix</keyword>
<evidence type="ECO:0000256" key="3">
    <source>
        <dbReference type="ARBA" id="ARBA00022827"/>
    </source>
</evidence>
<feature type="domain" description="FAD-binding" evidence="7">
    <location>
        <begin position="8"/>
        <end position="355"/>
    </location>
</feature>
<organism evidence="8 9">
    <name type="scientific">Cadophora malorum</name>
    <dbReference type="NCBI Taxonomy" id="108018"/>
    <lineage>
        <taxon>Eukaryota</taxon>
        <taxon>Fungi</taxon>
        <taxon>Dikarya</taxon>
        <taxon>Ascomycota</taxon>
        <taxon>Pezizomycotina</taxon>
        <taxon>Leotiomycetes</taxon>
        <taxon>Helotiales</taxon>
        <taxon>Ploettnerulaceae</taxon>
        <taxon>Cadophora</taxon>
    </lineage>
</organism>
<dbReference type="EMBL" id="JAFJYH010000007">
    <property type="protein sequence ID" value="KAG4425879.1"/>
    <property type="molecule type" value="Genomic_DNA"/>
</dbReference>
<evidence type="ECO:0000256" key="5">
    <source>
        <dbReference type="ARBA" id="ARBA00023033"/>
    </source>
</evidence>
<protein>
    <recommendedName>
        <fullName evidence="7">FAD-binding domain-containing protein</fullName>
    </recommendedName>
</protein>
<reference evidence="8" key="1">
    <citation type="submission" date="2021-02" db="EMBL/GenBank/DDBJ databases">
        <title>Genome sequence Cadophora malorum strain M34.</title>
        <authorList>
            <person name="Stefanovic E."/>
            <person name="Vu D."/>
            <person name="Scully C."/>
            <person name="Dijksterhuis J."/>
            <person name="Roader J."/>
            <person name="Houbraken J."/>
        </authorList>
    </citation>
    <scope>NUCLEOTIDE SEQUENCE</scope>
    <source>
        <strain evidence="8">M34</strain>
    </source>
</reference>
<dbReference type="InterPro" id="IPR050493">
    <property type="entry name" value="FAD-dep_Monooxygenase_BioMet"/>
</dbReference>
<dbReference type="OrthoDB" id="16820at2759"/>
<dbReference type="Gene3D" id="3.50.50.60">
    <property type="entry name" value="FAD/NAD(P)-binding domain"/>
    <property type="match status" value="1"/>
</dbReference>
<proteinExistence type="inferred from homology"/>
<keyword evidence="9" id="KW-1185">Reference proteome</keyword>
<dbReference type="GO" id="GO:0071949">
    <property type="term" value="F:FAD binding"/>
    <property type="evidence" value="ECO:0007669"/>
    <property type="project" value="InterPro"/>
</dbReference>
<evidence type="ECO:0000313" key="8">
    <source>
        <dbReference type="EMBL" id="KAG4425879.1"/>
    </source>
</evidence>
<gene>
    <name evidence="8" type="ORF">IFR04_001086</name>
</gene>
<dbReference type="GO" id="GO:0004497">
    <property type="term" value="F:monooxygenase activity"/>
    <property type="evidence" value="ECO:0007669"/>
    <property type="project" value="UniProtKB-KW"/>
</dbReference>
<accession>A0A8H7WJ76</accession>
<dbReference type="Pfam" id="PF01494">
    <property type="entry name" value="FAD_binding_3"/>
    <property type="match status" value="1"/>
</dbReference>
<dbReference type="PANTHER" id="PTHR13789">
    <property type="entry name" value="MONOOXYGENASE"/>
    <property type="match status" value="1"/>
</dbReference>
<evidence type="ECO:0000259" key="7">
    <source>
        <dbReference type="Pfam" id="PF01494"/>
    </source>
</evidence>
<evidence type="ECO:0000256" key="6">
    <source>
        <dbReference type="SAM" id="Phobius"/>
    </source>
</evidence>
<dbReference type="InterPro" id="IPR036188">
    <property type="entry name" value="FAD/NAD-bd_sf"/>
</dbReference>
<name>A0A8H7WJ76_9HELO</name>
<keyword evidence="6" id="KW-0472">Membrane</keyword>
<dbReference type="AlphaFoldDB" id="A0A8H7WJ76"/>
<keyword evidence="6" id="KW-0812">Transmembrane</keyword>
<evidence type="ECO:0000313" key="9">
    <source>
        <dbReference type="Proteomes" id="UP000664132"/>
    </source>
</evidence>
<dbReference type="InterPro" id="IPR002938">
    <property type="entry name" value="FAD-bd"/>
</dbReference>
<evidence type="ECO:0000256" key="1">
    <source>
        <dbReference type="ARBA" id="ARBA00007992"/>
    </source>
</evidence>
<feature type="transmembrane region" description="Helical" evidence="6">
    <location>
        <begin position="6"/>
        <end position="25"/>
    </location>
</feature>
<keyword evidence="3" id="KW-0274">FAD</keyword>
<keyword evidence="5" id="KW-0503">Monooxygenase</keyword>
<comment type="similarity">
    <text evidence="1">Belongs to the paxM FAD-dependent monooxygenase family.</text>
</comment>
<evidence type="ECO:0000256" key="2">
    <source>
        <dbReference type="ARBA" id="ARBA00022630"/>
    </source>
</evidence>
<keyword evidence="4" id="KW-0560">Oxidoreductase</keyword>
<dbReference type="PANTHER" id="PTHR13789:SF147">
    <property type="entry name" value="PUTATIVE (AFU_ORTHOLOGUE AFUA_2G01950)-RELATED"/>
    <property type="match status" value="1"/>
</dbReference>
<keyword evidence="2" id="KW-0285">Flavoprotein</keyword>
<comment type="caution">
    <text evidence="8">The sequence shown here is derived from an EMBL/GenBank/DDBJ whole genome shotgun (WGS) entry which is preliminary data.</text>
</comment>